<gene>
    <name evidence="1" type="primary">ORF160134</name>
</gene>
<dbReference type="EMBL" id="HACG01040702">
    <property type="protein sequence ID" value="CEK87567.1"/>
    <property type="molecule type" value="Transcribed_RNA"/>
</dbReference>
<evidence type="ECO:0000313" key="1">
    <source>
        <dbReference type="EMBL" id="CEK87567.1"/>
    </source>
</evidence>
<reference evidence="1" key="1">
    <citation type="submission" date="2014-12" db="EMBL/GenBank/DDBJ databases">
        <title>Insight into the proteome of Arion vulgaris.</title>
        <authorList>
            <person name="Aradska J."/>
            <person name="Bulat T."/>
            <person name="Smidak R."/>
            <person name="Sarate P."/>
            <person name="Gangsoo J."/>
            <person name="Sialana F."/>
            <person name="Bilban M."/>
            <person name="Lubec G."/>
        </authorList>
    </citation>
    <scope>NUCLEOTIDE SEQUENCE</scope>
    <source>
        <tissue evidence="1">Skin</tissue>
    </source>
</reference>
<feature type="non-terminal residue" evidence="1">
    <location>
        <position position="81"/>
    </location>
</feature>
<sequence>ILNEDVSKHGNNNDDDKQTNISLHNVYSVYSNIVFCYLCMYRRFGHILQDCLLLGELRSNIWSHPVDLKTKLGKPDADCPV</sequence>
<accession>A0A0B7B3X1</accession>
<proteinExistence type="predicted"/>
<dbReference type="AlphaFoldDB" id="A0A0B7B3X1"/>
<feature type="non-terminal residue" evidence="1">
    <location>
        <position position="1"/>
    </location>
</feature>
<protein>
    <submittedName>
        <fullName evidence="1">Uncharacterized protein</fullName>
    </submittedName>
</protein>
<organism evidence="1">
    <name type="scientific">Arion vulgaris</name>
    <dbReference type="NCBI Taxonomy" id="1028688"/>
    <lineage>
        <taxon>Eukaryota</taxon>
        <taxon>Metazoa</taxon>
        <taxon>Spiralia</taxon>
        <taxon>Lophotrochozoa</taxon>
        <taxon>Mollusca</taxon>
        <taxon>Gastropoda</taxon>
        <taxon>Heterobranchia</taxon>
        <taxon>Euthyneura</taxon>
        <taxon>Panpulmonata</taxon>
        <taxon>Eupulmonata</taxon>
        <taxon>Stylommatophora</taxon>
        <taxon>Helicina</taxon>
        <taxon>Arionoidea</taxon>
        <taxon>Arionidae</taxon>
        <taxon>Arion</taxon>
    </lineage>
</organism>
<name>A0A0B7B3X1_9EUPU</name>